<keyword evidence="4 7" id="KW-0418">Kinase</keyword>
<keyword evidence="3 7" id="KW-0547">Nucleotide-binding</keyword>
<dbReference type="Pfam" id="PF01636">
    <property type="entry name" value="APH"/>
    <property type="match status" value="1"/>
</dbReference>
<keyword evidence="5 7" id="KW-0067">ATP-binding</keyword>
<dbReference type="EMBL" id="QUSL01000004">
    <property type="protein sequence ID" value="RGD86662.1"/>
    <property type="molecule type" value="Genomic_DNA"/>
</dbReference>
<reference evidence="11 12" key="1">
    <citation type="submission" date="2018-08" db="EMBL/GenBank/DDBJ databases">
        <title>A genome reference for cultivated species of the human gut microbiota.</title>
        <authorList>
            <person name="Zou Y."/>
            <person name="Xue W."/>
            <person name="Luo G."/>
        </authorList>
    </citation>
    <scope>NUCLEOTIDE SEQUENCE [LARGE SCALE GENOMIC DNA]</scope>
    <source>
        <strain evidence="11 12">OM06-4</strain>
    </source>
</reference>
<dbReference type="GO" id="GO:0005524">
    <property type="term" value="F:ATP binding"/>
    <property type="evidence" value="ECO:0007669"/>
    <property type="project" value="UniProtKB-KW"/>
</dbReference>
<evidence type="ECO:0000256" key="5">
    <source>
        <dbReference type="ARBA" id="ARBA00022840"/>
    </source>
</evidence>
<evidence type="ECO:0000256" key="7">
    <source>
        <dbReference type="PIRNR" id="PIRNR000706"/>
    </source>
</evidence>
<dbReference type="SUPFAM" id="SSF56112">
    <property type="entry name" value="Protein kinase-like (PK-like)"/>
    <property type="match status" value="1"/>
</dbReference>
<dbReference type="PIRSF" id="PIRSF000706">
    <property type="entry name" value="Kanamycin_kin"/>
    <property type="match status" value="1"/>
</dbReference>
<evidence type="ECO:0000256" key="9">
    <source>
        <dbReference type="PIRSR" id="PIRSR000706-2"/>
    </source>
</evidence>
<dbReference type="Proteomes" id="UP000261032">
    <property type="component" value="Unassembled WGS sequence"/>
</dbReference>
<evidence type="ECO:0000256" key="2">
    <source>
        <dbReference type="ARBA" id="ARBA00022679"/>
    </source>
</evidence>
<feature type="binding site" evidence="9">
    <location>
        <position position="178"/>
    </location>
    <ligand>
        <name>Mg(2+)</name>
        <dbReference type="ChEBI" id="CHEBI:18420"/>
    </ligand>
</feature>
<dbReference type="InterPro" id="IPR011009">
    <property type="entry name" value="Kinase-like_dom_sf"/>
</dbReference>
<accession>A0A3E3EG95</accession>
<sequence>MDIKSLLELFRKSPELFLDTSGRSGAKTYCYQDYYLKIGKKHELEAEYRALIYFSKYNYSQAALEYSSSERDYLLTKRMSGMCSCAPKLISNPEILAVTLGKLLRKFHDTKFTEAISINHNEEILKRVFLNYQQANLDEQMTQGIGCLELDEVFSYINAKKDILVEDTVIHGDYCLPNIFLDQDYRFCGFLDMGRAGVGDRHYDLFWGRWSLAYNLGNDKYGDLFYEAYGNEVIDPERLKLIAYIACLDG</sequence>
<name>A0A3E3EG95_9FIRM</name>
<comment type="similarity">
    <text evidence="1 7">Belongs to the aminoglycoside phosphotransferase family.</text>
</comment>
<evidence type="ECO:0000259" key="10">
    <source>
        <dbReference type="Pfam" id="PF01636"/>
    </source>
</evidence>
<proteinExistence type="inferred from homology"/>
<dbReference type="GO" id="GO:0016773">
    <property type="term" value="F:phosphotransferase activity, alcohol group as acceptor"/>
    <property type="evidence" value="ECO:0007669"/>
    <property type="project" value="InterPro"/>
</dbReference>
<evidence type="ECO:0000256" key="8">
    <source>
        <dbReference type="PIRSR" id="PIRSR000706-1"/>
    </source>
</evidence>
<dbReference type="InterPro" id="IPR024165">
    <property type="entry name" value="Kan/Strep_kinase"/>
</dbReference>
<feature type="active site" description="Proton acceptor" evidence="8">
    <location>
        <position position="173"/>
    </location>
</feature>
<gene>
    <name evidence="11" type="ORF">DXB93_03890</name>
</gene>
<dbReference type="GO" id="GO:0046677">
    <property type="term" value="P:response to antibiotic"/>
    <property type="evidence" value="ECO:0007669"/>
    <property type="project" value="UniProtKB-KW"/>
</dbReference>
<keyword evidence="9" id="KW-0479">Metal-binding</keyword>
<organism evidence="11 12">
    <name type="scientific">Thomasclavelia ramosa</name>
    <dbReference type="NCBI Taxonomy" id="1547"/>
    <lineage>
        <taxon>Bacteria</taxon>
        <taxon>Bacillati</taxon>
        <taxon>Bacillota</taxon>
        <taxon>Erysipelotrichia</taxon>
        <taxon>Erysipelotrichales</taxon>
        <taxon>Coprobacillaceae</taxon>
        <taxon>Thomasclavelia</taxon>
    </lineage>
</organism>
<comment type="caution">
    <text evidence="11">The sequence shown here is derived from an EMBL/GenBank/DDBJ whole genome shotgun (WGS) entry which is preliminary data.</text>
</comment>
<feature type="binding site" evidence="9">
    <location>
        <position position="192"/>
    </location>
    <ligand>
        <name>Mg(2+)</name>
        <dbReference type="ChEBI" id="CHEBI:18420"/>
    </ligand>
</feature>
<evidence type="ECO:0000313" key="12">
    <source>
        <dbReference type="Proteomes" id="UP000261032"/>
    </source>
</evidence>
<keyword evidence="2 7" id="KW-0808">Transferase</keyword>
<keyword evidence="6 7" id="KW-0046">Antibiotic resistance</keyword>
<protein>
    <submittedName>
        <fullName evidence="11">Aminoglycoside phosphotransferase APH(3')</fullName>
    </submittedName>
</protein>
<evidence type="ECO:0000313" key="11">
    <source>
        <dbReference type="EMBL" id="RGD86662.1"/>
    </source>
</evidence>
<feature type="domain" description="Aminoglycoside phosphotransferase" evidence="10">
    <location>
        <begin position="88"/>
        <end position="240"/>
    </location>
</feature>
<dbReference type="GO" id="GO:0016301">
    <property type="term" value="F:kinase activity"/>
    <property type="evidence" value="ECO:0007669"/>
    <property type="project" value="UniProtKB-KW"/>
</dbReference>
<evidence type="ECO:0000256" key="1">
    <source>
        <dbReference type="ARBA" id="ARBA00006219"/>
    </source>
</evidence>
<evidence type="ECO:0000256" key="6">
    <source>
        <dbReference type="ARBA" id="ARBA00023251"/>
    </source>
</evidence>
<dbReference type="RefSeq" id="WP_003536669.1">
    <property type="nucleotide sequence ID" value="NZ_CAACVM010000001.1"/>
</dbReference>
<keyword evidence="9" id="KW-0460">Magnesium</keyword>
<dbReference type="GO" id="GO:0046872">
    <property type="term" value="F:metal ion binding"/>
    <property type="evidence" value="ECO:0007669"/>
    <property type="project" value="UniProtKB-KW"/>
</dbReference>
<dbReference type="Gene3D" id="3.90.1200.10">
    <property type="match status" value="1"/>
</dbReference>
<evidence type="ECO:0000256" key="4">
    <source>
        <dbReference type="ARBA" id="ARBA00022777"/>
    </source>
</evidence>
<dbReference type="AlphaFoldDB" id="A0A3E3EG95"/>
<dbReference type="InterPro" id="IPR002575">
    <property type="entry name" value="Aminoglycoside_PTrfase"/>
</dbReference>
<evidence type="ECO:0000256" key="3">
    <source>
        <dbReference type="ARBA" id="ARBA00022741"/>
    </source>
</evidence>